<dbReference type="Proteomes" id="UP001580407">
    <property type="component" value="Unassembled WGS sequence"/>
</dbReference>
<evidence type="ECO:0000313" key="1">
    <source>
        <dbReference type="EMBL" id="MFB5681532.1"/>
    </source>
</evidence>
<protein>
    <submittedName>
        <fullName evidence="1">Uncharacterized protein</fullName>
    </submittedName>
</protein>
<proteinExistence type="predicted"/>
<accession>A0ABV5B766</accession>
<dbReference type="EMBL" id="JBHILM010000011">
    <property type="protein sequence ID" value="MFB5681532.1"/>
    <property type="molecule type" value="Genomic_DNA"/>
</dbReference>
<comment type="caution">
    <text evidence="1">The sequence shown here is derived from an EMBL/GenBank/DDBJ whole genome shotgun (WGS) entry which is preliminary data.</text>
</comment>
<organism evidence="1 2">
    <name type="scientific">Paenibacillus terreus</name>
    <dbReference type="NCBI Taxonomy" id="1387834"/>
    <lineage>
        <taxon>Bacteria</taxon>
        <taxon>Bacillati</taxon>
        <taxon>Bacillota</taxon>
        <taxon>Bacilli</taxon>
        <taxon>Bacillales</taxon>
        <taxon>Paenibacillaceae</taxon>
        <taxon>Paenibacillus</taxon>
    </lineage>
</organism>
<reference evidence="1 2" key="1">
    <citation type="submission" date="2024-09" db="EMBL/GenBank/DDBJ databases">
        <authorList>
            <person name="Ruan L."/>
        </authorList>
    </citation>
    <scope>NUCLEOTIDE SEQUENCE [LARGE SCALE GENOMIC DNA]</scope>
    <source>
        <strain evidence="1 2">D33</strain>
    </source>
</reference>
<keyword evidence="2" id="KW-1185">Reference proteome</keyword>
<gene>
    <name evidence="1" type="ORF">ACE3NQ_11465</name>
</gene>
<sequence>MSQPDNEKVYELGKACSLDDHRQCQLSTVVGMAADISQQEGLKLPPQLQRIVETQTVTVSGLQSALREWMHTIPEDQKEVAADLLDLAVNG</sequence>
<evidence type="ECO:0000313" key="2">
    <source>
        <dbReference type="Proteomes" id="UP001580407"/>
    </source>
</evidence>
<dbReference type="RefSeq" id="WP_375525319.1">
    <property type="nucleotide sequence ID" value="NZ_JBHILM010000011.1"/>
</dbReference>
<name>A0ABV5B766_9BACL</name>